<dbReference type="RefSeq" id="WP_281447577.1">
    <property type="nucleotide sequence ID" value="NZ_JASBAO010000001.1"/>
</dbReference>
<feature type="transmembrane region" description="Helical" evidence="1">
    <location>
        <begin position="105"/>
        <end position="125"/>
    </location>
</feature>
<protein>
    <submittedName>
        <fullName evidence="2">YoaK family protein</fullName>
    </submittedName>
</protein>
<feature type="transmembrane region" description="Helical" evidence="1">
    <location>
        <begin position="192"/>
        <end position="209"/>
    </location>
</feature>
<accession>A0ABT6Q0D9</accession>
<keyword evidence="1" id="KW-0472">Membrane</keyword>
<comment type="caution">
    <text evidence="2">The sequence shown here is derived from an EMBL/GenBank/DDBJ whole genome shotgun (WGS) entry which is preliminary data.</text>
</comment>
<dbReference type="PANTHER" id="PTHR37314:SF4">
    <property type="entry name" value="UPF0700 TRANSMEMBRANE PROTEIN YOAK"/>
    <property type="match status" value="1"/>
</dbReference>
<organism evidence="2 3">
    <name type="scientific">Commensalibacter oyaizuii</name>
    <dbReference type="NCBI Taxonomy" id="3043873"/>
    <lineage>
        <taxon>Bacteria</taxon>
        <taxon>Pseudomonadati</taxon>
        <taxon>Pseudomonadota</taxon>
        <taxon>Alphaproteobacteria</taxon>
        <taxon>Acetobacterales</taxon>
        <taxon>Acetobacteraceae</taxon>
    </lineage>
</organism>
<name>A0ABT6Q0D9_9PROT</name>
<evidence type="ECO:0000256" key="1">
    <source>
        <dbReference type="SAM" id="Phobius"/>
    </source>
</evidence>
<dbReference type="Pfam" id="PF06912">
    <property type="entry name" value="DUF1275"/>
    <property type="match status" value="1"/>
</dbReference>
<feature type="transmembrane region" description="Helical" evidence="1">
    <location>
        <begin position="45"/>
        <end position="67"/>
    </location>
</feature>
<reference evidence="2" key="1">
    <citation type="submission" date="2023-05" db="EMBL/GenBank/DDBJ databases">
        <title>Whole genome sequence of Commensalibacter sp.</title>
        <authorList>
            <person name="Charoenyingcharoen P."/>
            <person name="Yukphan P."/>
        </authorList>
    </citation>
    <scope>NUCLEOTIDE SEQUENCE</scope>
    <source>
        <strain evidence="2">TBRC 16381</strain>
    </source>
</reference>
<dbReference type="PANTHER" id="PTHR37314">
    <property type="entry name" value="SLR0142 PROTEIN"/>
    <property type="match status" value="1"/>
</dbReference>
<dbReference type="Proteomes" id="UP001431634">
    <property type="component" value="Unassembled WGS sequence"/>
</dbReference>
<keyword evidence="1" id="KW-1133">Transmembrane helix</keyword>
<sequence>MILFTFIGGFADASSFLIFGIFTGHITGNVILSIIHGVYGNIHLVIKSVIALIGFISGTLLGTWFRLRIRKKYSYSTSIALFFQFCIIIVIFILQITLHTEISDILFLLGLSFALGLQNGTIYSIKKIGIHSSYITGMATSFINTYFTLQKNDNHYIETKNNLIIQFSLLIAFVIGAFTGVLLIYVFHLMGFIVLFFLLFISIILNIYLQHKEAL</sequence>
<evidence type="ECO:0000313" key="2">
    <source>
        <dbReference type="EMBL" id="MDI2090438.1"/>
    </source>
</evidence>
<gene>
    <name evidence="2" type="ORF">QJV27_03425</name>
</gene>
<feature type="transmembrane region" description="Helical" evidence="1">
    <location>
        <begin position="79"/>
        <end position="99"/>
    </location>
</feature>
<feature type="transmembrane region" description="Helical" evidence="1">
    <location>
        <begin position="163"/>
        <end position="186"/>
    </location>
</feature>
<keyword evidence="3" id="KW-1185">Reference proteome</keyword>
<dbReference type="InterPro" id="IPR010699">
    <property type="entry name" value="DUF1275"/>
</dbReference>
<feature type="transmembrane region" description="Helical" evidence="1">
    <location>
        <begin position="16"/>
        <end position="39"/>
    </location>
</feature>
<proteinExistence type="predicted"/>
<dbReference type="EMBL" id="JASBAO010000001">
    <property type="protein sequence ID" value="MDI2090438.1"/>
    <property type="molecule type" value="Genomic_DNA"/>
</dbReference>
<keyword evidence="1" id="KW-0812">Transmembrane</keyword>
<evidence type="ECO:0000313" key="3">
    <source>
        <dbReference type="Proteomes" id="UP001431634"/>
    </source>
</evidence>